<dbReference type="AlphaFoldDB" id="A0AAW2QX16"/>
<accession>A0AAW2QX16</accession>
<name>A0AAW2QX16_9LAMI</name>
<organism evidence="2">
    <name type="scientific">Sesamum calycinum</name>
    <dbReference type="NCBI Taxonomy" id="2727403"/>
    <lineage>
        <taxon>Eukaryota</taxon>
        <taxon>Viridiplantae</taxon>
        <taxon>Streptophyta</taxon>
        <taxon>Embryophyta</taxon>
        <taxon>Tracheophyta</taxon>
        <taxon>Spermatophyta</taxon>
        <taxon>Magnoliopsida</taxon>
        <taxon>eudicotyledons</taxon>
        <taxon>Gunneridae</taxon>
        <taxon>Pentapetalae</taxon>
        <taxon>asterids</taxon>
        <taxon>lamiids</taxon>
        <taxon>Lamiales</taxon>
        <taxon>Pedaliaceae</taxon>
        <taxon>Sesamum</taxon>
    </lineage>
</organism>
<gene>
    <name evidence="2" type="ORF">Scaly_0876400</name>
</gene>
<feature type="compositionally biased region" description="Low complexity" evidence="1">
    <location>
        <begin position="1"/>
        <end position="20"/>
    </location>
</feature>
<reference evidence="2" key="2">
    <citation type="journal article" date="2024" name="Plant">
        <title>Genomic evolution and insights into agronomic trait innovations of Sesamum species.</title>
        <authorList>
            <person name="Miao H."/>
            <person name="Wang L."/>
            <person name="Qu L."/>
            <person name="Liu H."/>
            <person name="Sun Y."/>
            <person name="Le M."/>
            <person name="Wang Q."/>
            <person name="Wei S."/>
            <person name="Zheng Y."/>
            <person name="Lin W."/>
            <person name="Duan Y."/>
            <person name="Cao H."/>
            <person name="Xiong S."/>
            <person name="Wang X."/>
            <person name="Wei L."/>
            <person name="Li C."/>
            <person name="Ma Q."/>
            <person name="Ju M."/>
            <person name="Zhao R."/>
            <person name="Li G."/>
            <person name="Mu C."/>
            <person name="Tian Q."/>
            <person name="Mei H."/>
            <person name="Zhang T."/>
            <person name="Gao T."/>
            <person name="Zhang H."/>
        </authorList>
    </citation>
    <scope>NUCLEOTIDE SEQUENCE</scope>
    <source>
        <strain evidence="2">KEN8</strain>
    </source>
</reference>
<evidence type="ECO:0000313" key="2">
    <source>
        <dbReference type="EMBL" id="KAL0371948.1"/>
    </source>
</evidence>
<comment type="caution">
    <text evidence="2">The sequence shown here is derived from an EMBL/GenBank/DDBJ whole genome shotgun (WGS) entry which is preliminary data.</text>
</comment>
<protein>
    <submittedName>
        <fullName evidence="2">Uncharacterized protein</fullName>
    </submittedName>
</protein>
<proteinExistence type="predicted"/>
<feature type="region of interest" description="Disordered" evidence="1">
    <location>
        <begin position="1"/>
        <end position="23"/>
    </location>
</feature>
<sequence>MPLLSSPTVSSSPLLFSSPSKPQGLTYRGLGIEKEKNVCSQRTVLPRLISAGDGKEWFIRREIEFPTAGLDSVPGDGEGGIEMTGSMQLIREFVIWSSVRRNTHGPE</sequence>
<dbReference type="EMBL" id="JACGWM010000005">
    <property type="protein sequence ID" value="KAL0371948.1"/>
    <property type="molecule type" value="Genomic_DNA"/>
</dbReference>
<reference evidence="2" key="1">
    <citation type="submission" date="2020-06" db="EMBL/GenBank/DDBJ databases">
        <authorList>
            <person name="Li T."/>
            <person name="Hu X."/>
            <person name="Zhang T."/>
            <person name="Song X."/>
            <person name="Zhang H."/>
            <person name="Dai N."/>
            <person name="Sheng W."/>
            <person name="Hou X."/>
            <person name="Wei L."/>
        </authorList>
    </citation>
    <scope>NUCLEOTIDE SEQUENCE</scope>
    <source>
        <strain evidence="2">KEN8</strain>
        <tissue evidence="2">Leaf</tissue>
    </source>
</reference>
<evidence type="ECO:0000256" key="1">
    <source>
        <dbReference type="SAM" id="MobiDB-lite"/>
    </source>
</evidence>